<dbReference type="AlphaFoldDB" id="A0A7R7YI73"/>
<gene>
    <name evidence="1" type="ORF">TthHB5018_09120</name>
</gene>
<evidence type="ECO:0000313" key="2">
    <source>
        <dbReference type="Proteomes" id="UP000596099"/>
    </source>
</evidence>
<reference evidence="2" key="1">
    <citation type="submission" date="2021-01" db="EMBL/GenBank/DDBJ databases">
        <title>Complete Genome Sequence of Thermus thermophilus Strain HB5018, Isolated from Mine Onsen Hot Spring.</title>
        <authorList>
            <person name="Miyazaki K."/>
            <person name="Moriya T."/>
            <person name="Nemoto N."/>
            <person name="Oshima T."/>
            <person name="Yura K."/>
            <person name="Bessho Y."/>
        </authorList>
    </citation>
    <scope>NUCLEOTIDE SEQUENCE [LARGE SCALE GENOMIC DNA]</scope>
    <source>
        <strain evidence="2">HB5018</strain>
    </source>
</reference>
<evidence type="ECO:0000313" key="1">
    <source>
        <dbReference type="EMBL" id="BCP65978.1"/>
    </source>
</evidence>
<dbReference type="Proteomes" id="UP000596099">
    <property type="component" value="Chromosome"/>
</dbReference>
<dbReference type="EMBL" id="AP024270">
    <property type="protein sequence ID" value="BCP65978.1"/>
    <property type="molecule type" value="Genomic_DNA"/>
</dbReference>
<organism evidence="1 2">
    <name type="scientific">Thermus thermophilus</name>
    <dbReference type="NCBI Taxonomy" id="274"/>
    <lineage>
        <taxon>Bacteria</taxon>
        <taxon>Thermotogati</taxon>
        <taxon>Deinococcota</taxon>
        <taxon>Deinococci</taxon>
        <taxon>Thermales</taxon>
        <taxon>Thermaceae</taxon>
        <taxon>Thermus</taxon>
    </lineage>
</organism>
<sequence>MQEYTVKVRLPWNRLSDFLRGVLMPLQREGAEMELQIELRARSQEGIPRATLDKIRETLDQLQAKVEEA</sequence>
<name>A0A7R7YI73_THETH</name>
<proteinExistence type="predicted"/>
<accession>A0A7R7YI73</accession>
<protein>
    <submittedName>
        <fullName evidence="1">Uncharacterized protein</fullName>
    </submittedName>
</protein>